<organism evidence="4 5">
    <name type="scientific">Pandoraea oxalativorans</name>
    <dbReference type="NCBI Taxonomy" id="573737"/>
    <lineage>
        <taxon>Bacteria</taxon>
        <taxon>Pseudomonadati</taxon>
        <taxon>Pseudomonadota</taxon>
        <taxon>Betaproteobacteria</taxon>
        <taxon>Burkholderiales</taxon>
        <taxon>Burkholderiaceae</taxon>
        <taxon>Pandoraea</taxon>
    </lineage>
</organism>
<accession>A0A0E3YHN0</accession>
<dbReference type="SUPFAM" id="SSF52096">
    <property type="entry name" value="ClpP/crotonase"/>
    <property type="match status" value="1"/>
</dbReference>
<proteinExistence type="inferred from homology"/>
<dbReference type="AlphaFoldDB" id="A0A0E3YHN0"/>
<evidence type="ECO:0000313" key="4">
    <source>
        <dbReference type="EMBL" id="AKC72530.1"/>
    </source>
</evidence>
<dbReference type="InterPro" id="IPR018376">
    <property type="entry name" value="Enoyl-CoA_hyd/isom_CS"/>
</dbReference>
<dbReference type="GO" id="GO:0016829">
    <property type="term" value="F:lyase activity"/>
    <property type="evidence" value="ECO:0007669"/>
    <property type="project" value="UniProtKB-KW"/>
</dbReference>
<dbReference type="Pfam" id="PF00378">
    <property type="entry name" value="ECH_1"/>
    <property type="match status" value="1"/>
</dbReference>
<dbReference type="OrthoDB" id="9807606at2"/>
<dbReference type="InterPro" id="IPR014748">
    <property type="entry name" value="Enoyl-CoA_hydra_C"/>
</dbReference>
<evidence type="ECO:0000256" key="3">
    <source>
        <dbReference type="RuleBase" id="RU003707"/>
    </source>
</evidence>
<dbReference type="PANTHER" id="PTHR11941">
    <property type="entry name" value="ENOYL-COA HYDRATASE-RELATED"/>
    <property type="match status" value="1"/>
</dbReference>
<dbReference type="NCBIfam" id="NF006013">
    <property type="entry name" value="PRK08150.1"/>
    <property type="match status" value="1"/>
</dbReference>
<keyword evidence="2" id="KW-0456">Lyase</keyword>
<dbReference type="CDD" id="cd06558">
    <property type="entry name" value="crotonase-like"/>
    <property type="match status" value="1"/>
</dbReference>
<dbReference type="KEGG" id="pox:MB84_17630"/>
<evidence type="ECO:0000313" key="5">
    <source>
        <dbReference type="Proteomes" id="UP000035050"/>
    </source>
</evidence>
<dbReference type="InterPro" id="IPR029045">
    <property type="entry name" value="ClpP/crotonase-like_dom_sf"/>
</dbReference>
<dbReference type="UniPathway" id="UPA00659"/>
<dbReference type="EMBL" id="CP011253">
    <property type="protein sequence ID" value="AKC72530.1"/>
    <property type="molecule type" value="Genomic_DNA"/>
</dbReference>
<dbReference type="PATRIC" id="fig|573737.6.peg.4475"/>
<gene>
    <name evidence="4" type="ORF">MB84_17630</name>
</gene>
<sequence>MTYPHLRVRVRVEDAIAFVTLDRAEKRNALCDAAIDSLEAAFRDFDDSVRAVVLSGAGEHFCAGLDLAENSTRDPIDVLRVSQRWHKVFHEIQFGGRPVVAVLQGAVIGGGLELALAAHVRVIERNAFFQLPEGKRGIFVGGGASVRVARILGPDRMTEMMLTGRRYDAVDGERLGLGHYLADVGDGLALATQLARDTAANSPLSNWATIHALSRIHDMSMADGLFTESVTSALMLATPEARERMERFLGRAAR</sequence>
<name>A0A0E3YHN0_9BURK</name>
<dbReference type="Proteomes" id="UP000035050">
    <property type="component" value="Chromosome"/>
</dbReference>
<dbReference type="Gene3D" id="1.10.12.10">
    <property type="entry name" value="Lyase 2-enoyl-coa Hydratase, Chain A, domain 2"/>
    <property type="match status" value="1"/>
</dbReference>
<dbReference type="PANTHER" id="PTHR11941:SF54">
    <property type="entry name" value="ENOYL-COA HYDRATASE, MITOCHONDRIAL"/>
    <property type="match status" value="1"/>
</dbReference>
<evidence type="ECO:0000256" key="1">
    <source>
        <dbReference type="ARBA" id="ARBA00005254"/>
    </source>
</evidence>
<dbReference type="InterPro" id="IPR001753">
    <property type="entry name" value="Enoyl-CoA_hydra/iso"/>
</dbReference>
<evidence type="ECO:0000256" key="2">
    <source>
        <dbReference type="ARBA" id="ARBA00023239"/>
    </source>
</evidence>
<comment type="similarity">
    <text evidence="1 3">Belongs to the enoyl-CoA hydratase/isomerase family.</text>
</comment>
<dbReference type="GO" id="GO:0006635">
    <property type="term" value="P:fatty acid beta-oxidation"/>
    <property type="evidence" value="ECO:0007669"/>
    <property type="project" value="UniProtKB-UniPathway"/>
</dbReference>
<reference evidence="4" key="1">
    <citation type="submission" date="2016-06" db="EMBL/GenBank/DDBJ databases">
        <title>Pandoraea oxalativorans DSM 23570 Genome Sequencing.</title>
        <authorList>
            <person name="Ee R."/>
            <person name="Lim Y.-L."/>
            <person name="Yong D."/>
            <person name="Yin W.-F."/>
            <person name="Chan K.-G."/>
        </authorList>
    </citation>
    <scope>NUCLEOTIDE SEQUENCE</scope>
    <source>
        <strain evidence="4">DSM 23570</strain>
    </source>
</reference>
<keyword evidence="5" id="KW-1185">Reference proteome</keyword>
<dbReference type="PROSITE" id="PS00166">
    <property type="entry name" value="ENOYL_COA_HYDRATASE"/>
    <property type="match status" value="1"/>
</dbReference>
<dbReference type="HOGENOM" id="CLU_009834_7_6_4"/>
<dbReference type="RefSeq" id="WP_046293763.1">
    <property type="nucleotide sequence ID" value="NZ_CP011253.3"/>
</dbReference>
<protein>
    <submittedName>
        <fullName evidence="4">Enoyl-CoA hydratase</fullName>
    </submittedName>
</protein>
<dbReference type="Gene3D" id="3.90.226.10">
    <property type="entry name" value="2-enoyl-CoA Hydratase, Chain A, domain 1"/>
    <property type="match status" value="1"/>
</dbReference>